<feature type="domain" description="NAF" evidence="14">
    <location>
        <begin position="316"/>
        <end position="340"/>
    </location>
</feature>
<evidence type="ECO:0000256" key="4">
    <source>
        <dbReference type="ARBA" id="ARBA00022527"/>
    </source>
</evidence>
<evidence type="ECO:0000256" key="7">
    <source>
        <dbReference type="ARBA" id="ARBA00022777"/>
    </source>
</evidence>
<dbReference type="Gramene" id="OIW00896">
    <property type="protein sequence ID" value="OIW00896"/>
    <property type="gene ID" value="TanjilG_19837"/>
</dbReference>
<dbReference type="SMART" id="SM00220">
    <property type="entry name" value="S_TKc"/>
    <property type="match status" value="1"/>
</dbReference>
<dbReference type="GO" id="GO:0007165">
    <property type="term" value="P:signal transduction"/>
    <property type="evidence" value="ECO:0007669"/>
    <property type="project" value="InterPro"/>
</dbReference>
<dbReference type="EC" id="2.7.11.1" evidence="3"/>
<name>A0A1J7GK89_LUPAN</name>
<dbReference type="Pfam" id="PF03822">
    <property type="entry name" value="NAF"/>
    <property type="match status" value="1"/>
</dbReference>
<evidence type="ECO:0000256" key="2">
    <source>
        <dbReference type="ARBA" id="ARBA00006234"/>
    </source>
</evidence>
<dbReference type="Proteomes" id="UP000188354">
    <property type="component" value="Chromosome LG12"/>
</dbReference>
<gene>
    <name evidence="15" type="ORF">TanjilG_19837</name>
</gene>
<dbReference type="OrthoDB" id="193931at2759"/>
<dbReference type="PANTHER" id="PTHR43895:SF160">
    <property type="entry name" value="CBL-INTERACTING SERINE_THREONINE-PROTEIN KINASE 14"/>
    <property type="match status" value="1"/>
</dbReference>
<dbReference type="Gene3D" id="1.10.510.10">
    <property type="entry name" value="Transferase(Phosphotransferase) domain 1"/>
    <property type="match status" value="1"/>
</dbReference>
<evidence type="ECO:0000256" key="11">
    <source>
        <dbReference type="PROSITE-ProRule" id="PRU10141"/>
    </source>
</evidence>
<dbReference type="InterPro" id="IPR011009">
    <property type="entry name" value="Kinase-like_dom_sf"/>
</dbReference>
<dbReference type="KEGG" id="lang:109361736"/>
<dbReference type="FunFam" id="3.30.200.20:FF:000042">
    <property type="entry name" value="Aurora kinase A"/>
    <property type="match status" value="1"/>
</dbReference>
<dbReference type="Gene3D" id="3.30.310.80">
    <property type="entry name" value="Kinase associated domain 1, KA1"/>
    <property type="match status" value="1"/>
</dbReference>
<dbReference type="PROSITE" id="PS00108">
    <property type="entry name" value="PROTEIN_KINASE_ST"/>
    <property type="match status" value="1"/>
</dbReference>
<evidence type="ECO:0000256" key="1">
    <source>
        <dbReference type="ARBA" id="ARBA00001936"/>
    </source>
</evidence>
<comment type="cofactor">
    <cofactor evidence="1">
        <name>Mn(2+)</name>
        <dbReference type="ChEBI" id="CHEBI:29035"/>
    </cofactor>
</comment>
<organism evidence="15 16">
    <name type="scientific">Lupinus angustifolius</name>
    <name type="common">Narrow-leaved blue lupine</name>
    <dbReference type="NCBI Taxonomy" id="3871"/>
    <lineage>
        <taxon>Eukaryota</taxon>
        <taxon>Viridiplantae</taxon>
        <taxon>Streptophyta</taxon>
        <taxon>Embryophyta</taxon>
        <taxon>Tracheophyta</taxon>
        <taxon>Spermatophyta</taxon>
        <taxon>Magnoliopsida</taxon>
        <taxon>eudicotyledons</taxon>
        <taxon>Gunneridae</taxon>
        <taxon>Pentapetalae</taxon>
        <taxon>rosids</taxon>
        <taxon>fabids</taxon>
        <taxon>Fabales</taxon>
        <taxon>Fabaceae</taxon>
        <taxon>Papilionoideae</taxon>
        <taxon>50 kb inversion clade</taxon>
        <taxon>genistoids sensu lato</taxon>
        <taxon>core genistoids</taxon>
        <taxon>Genisteae</taxon>
        <taxon>Lupinus</taxon>
    </lineage>
</organism>
<evidence type="ECO:0000256" key="9">
    <source>
        <dbReference type="ARBA" id="ARBA00047899"/>
    </source>
</evidence>
<dbReference type="InterPro" id="IPR000719">
    <property type="entry name" value="Prot_kinase_dom"/>
</dbReference>
<dbReference type="EMBL" id="CM007372">
    <property type="protein sequence ID" value="OIW00896.1"/>
    <property type="molecule type" value="Genomic_DNA"/>
</dbReference>
<dbReference type="GO" id="GO:0005524">
    <property type="term" value="F:ATP binding"/>
    <property type="evidence" value="ECO:0007669"/>
    <property type="project" value="UniProtKB-UniRule"/>
</dbReference>
<evidence type="ECO:0000259" key="13">
    <source>
        <dbReference type="PROSITE" id="PS50011"/>
    </source>
</evidence>
<dbReference type="GO" id="GO:0004674">
    <property type="term" value="F:protein serine/threonine kinase activity"/>
    <property type="evidence" value="ECO:0007669"/>
    <property type="project" value="UniProtKB-KW"/>
</dbReference>
<dbReference type="OMA" id="YLPFNDC"/>
<sequence length="440" mass="49688">MYVAENDAVAGEEEVLIPCIDKTTETKDKTPFGVVLLGKYELLKLLGSGAFAKVYQALNVETGKSVAVKAVSKKKVLKNGYTAQIEREISIMRRLRHPHIAKLFEVLATKTKIYLIMEFVPGGDLYQKVADEGRLTENLSRQYFRQLISAMKYFHSHGVFHRDLKLDNLLIDENMNIKVSDFGLSAVNKQIRLDGFLHTTCGTPAYLAPEILSKRGYDGARIDVWSCGVVLFALHAGYLPFNGYSYAVMYRKIFRGMFRFPKWTSCELRNLITRMLDTNPNTRITVDEIMIDPWFTHGGFVDPVIGFEPESDKYTARVKELNAFDLISFASGLDISGLFMDPSDSGFVERLLCMERVERIVEKVEEVAEIERVVAKREENGCGGVRLEGSDGNFVVLVGVYRLTVDFVVIEVKSGERGVESGARFWRDKLRPMLIGLAEK</sequence>
<evidence type="ECO:0000259" key="14">
    <source>
        <dbReference type="PROSITE" id="PS50816"/>
    </source>
</evidence>
<evidence type="ECO:0000256" key="8">
    <source>
        <dbReference type="ARBA" id="ARBA00022840"/>
    </source>
</evidence>
<dbReference type="PROSITE" id="PS50011">
    <property type="entry name" value="PROTEIN_KINASE_DOM"/>
    <property type="match status" value="1"/>
</dbReference>
<dbReference type="InterPro" id="IPR017441">
    <property type="entry name" value="Protein_kinase_ATP_BS"/>
</dbReference>
<evidence type="ECO:0000256" key="5">
    <source>
        <dbReference type="ARBA" id="ARBA00022679"/>
    </source>
</evidence>
<evidence type="ECO:0000256" key="3">
    <source>
        <dbReference type="ARBA" id="ARBA00012513"/>
    </source>
</evidence>
<dbReference type="SUPFAM" id="SSF56112">
    <property type="entry name" value="Protein kinase-like (PK-like)"/>
    <property type="match status" value="1"/>
</dbReference>
<reference evidence="15 16" key="1">
    <citation type="journal article" date="2017" name="Plant Biotechnol. J.">
        <title>A comprehensive draft genome sequence for lupin (Lupinus angustifolius), an emerging health food: insights into plant-microbe interactions and legume evolution.</title>
        <authorList>
            <person name="Hane J.K."/>
            <person name="Ming Y."/>
            <person name="Kamphuis L.G."/>
            <person name="Nelson M.N."/>
            <person name="Garg G."/>
            <person name="Atkins C.A."/>
            <person name="Bayer P.E."/>
            <person name="Bravo A."/>
            <person name="Bringans S."/>
            <person name="Cannon S."/>
            <person name="Edwards D."/>
            <person name="Foley R."/>
            <person name="Gao L.L."/>
            <person name="Harrison M.J."/>
            <person name="Huang W."/>
            <person name="Hurgobin B."/>
            <person name="Li S."/>
            <person name="Liu C.W."/>
            <person name="McGrath A."/>
            <person name="Morahan G."/>
            <person name="Murray J."/>
            <person name="Weller J."/>
            <person name="Jian J."/>
            <person name="Singh K.B."/>
        </authorList>
    </citation>
    <scope>NUCLEOTIDE SEQUENCE [LARGE SCALE GENOMIC DNA]</scope>
    <source>
        <strain evidence="16">cv. Tanjil</strain>
        <tissue evidence="15">Whole plant</tissue>
    </source>
</reference>
<dbReference type="GO" id="GO:0106310">
    <property type="term" value="F:protein serine kinase activity"/>
    <property type="evidence" value="ECO:0007669"/>
    <property type="project" value="RHEA"/>
</dbReference>
<dbReference type="AlphaFoldDB" id="A0A1J7GK89"/>
<keyword evidence="5" id="KW-0808">Transferase</keyword>
<dbReference type="PROSITE" id="PS50816">
    <property type="entry name" value="NAF"/>
    <property type="match status" value="1"/>
</dbReference>
<feature type="binding site" evidence="11">
    <location>
        <position position="69"/>
    </location>
    <ligand>
        <name>ATP</name>
        <dbReference type="ChEBI" id="CHEBI:30616"/>
    </ligand>
</feature>
<protein>
    <recommendedName>
        <fullName evidence="3">non-specific serine/threonine protein kinase</fullName>
        <ecNumber evidence="3">2.7.11.1</ecNumber>
    </recommendedName>
</protein>
<dbReference type="InterPro" id="IPR018451">
    <property type="entry name" value="NAF/FISL_domain"/>
</dbReference>
<dbReference type="PANTHER" id="PTHR43895">
    <property type="entry name" value="CALCIUM/CALMODULIN-DEPENDENT PROTEIN KINASE KINASE-RELATED"/>
    <property type="match status" value="1"/>
</dbReference>
<dbReference type="InterPro" id="IPR008271">
    <property type="entry name" value="Ser/Thr_kinase_AS"/>
</dbReference>
<dbReference type="InterPro" id="IPR004041">
    <property type="entry name" value="NAF_dom"/>
</dbReference>
<keyword evidence="4 12" id="KW-0723">Serine/threonine-protein kinase</keyword>
<evidence type="ECO:0000313" key="16">
    <source>
        <dbReference type="Proteomes" id="UP000188354"/>
    </source>
</evidence>
<keyword evidence="16" id="KW-1185">Reference proteome</keyword>
<dbReference type="STRING" id="3871.A0A1J7GK89"/>
<comment type="similarity">
    <text evidence="2">Belongs to the protein kinase superfamily. CAMK Ser/Thr protein kinase family. SNF1 subfamily.</text>
</comment>
<keyword evidence="7" id="KW-0418">Kinase</keyword>
<dbReference type="CDD" id="cd12195">
    <property type="entry name" value="CIPK_C"/>
    <property type="match status" value="1"/>
</dbReference>
<dbReference type="PROSITE" id="PS00107">
    <property type="entry name" value="PROTEIN_KINASE_ATP"/>
    <property type="match status" value="1"/>
</dbReference>
<feature type="domain" description="Protein kinase" evidence="13">
    <location>
        <begin position="40"/>
        <end position="295"/>
    </location>
</feature>
<evidence type="ECO:0000313" key="15">
    <source>
        <dbReference type="EMBL" id="OIW00896.1"/>
    </source>
</evidence>
<comment type="catalytic activity">
    <reaction evidence="10">
        <text>L-seryl-[protein] + ATP = O-phospho-L-seryl-[protein] + ADP + H(+)</text>
        <dbReference type="Rhea" id="RHEA:17989"/>
        <dbReference type="Rhea" id="RHEA-COMP:9863"/>
        <dbReference type="Rhea" id="RHEA-COMP:11604"/>
        <dbReference type="ChEBI" id="CHEBI:15378"/>
        <dbReference type="ChEBI" id="CHEBI:29999"/>
        <dbReference type="ChEBI" id="CHEBI:30616"/>
        <dbReference type="ChEBI" id="CHEBI:83421"/>
        <dbReference type="ChEBI" id="CHEBI:456216"/>
        <dbReference type="EC" id="2.7.11.1"/>
    </reaction>
</comment>
<comment type="catalytic activity">
    <reaction evidence="9">
        <text>L-threonyl-[protein] + ATP = O-phospho-L-threonyl-[protein] + ADP + H(+)</text>
        <dbReference type="Rhea" id="RHEA:46608"/>
        <dbReference type="Rhea" id="RHEA-COMP:11060"/>
        <dbReference type="Rhea" id="RHEA-COMP:11605"/>
        <dbReference type="ChEBI" id="CHEBI:15378"/>
        <dbReference type="ChEBI" id="CHEBI:30013"/>
        <dbReference type="ChEBI" id="CHEBI:30616"/>
        <dbReference type="ChEBI" id="CHEBI:61977"/>
        <dbReference type="ChEBI" id="CHEBI:456216"/>
        <dbReference type="EC" id="2.7.11.1"/>
    </reaction>
</comment>
<evidence type="ECO:0000256" key="10">
    <source>
        <dbReference type="ARBA" id="ARBA00048679"/>
    </source>
</evidence>
<proteinExistence type="inferred from homology"/>
<keyword evidence="8 11" id="KW-0067">ATP-binding</keyword>
<dbReference type="Pfam" id="PF00069">
    <property type="entry name" value="Pkinase"/>
    <property type="match status" value="1"/>
</dbReference>
<dbReference type="FunFam" id="1.10.510.10:FF:000956">
    <property type="entry name" value="CAMK family protein kinase"/>
    <property type="match status" value="1"/>
</dbReference>
<evidence type="ECO:0000256" key="12">
    <source>
        <dbReference type="RuleBase" id="RU000304"/>
    </source>
</evidence>
<evidence type="ECO:0000256" key="6">
    <source>
        <dbReference type="ARBA" id="ARBA00022741"/>
    </source>
</evidence>
<keyword evidence="6 11" id="KW-0547">Nucleotide-binding</keyword>
<accession>A0A1J7GK89</accession>